<dbReference type="SUPFAM" id="SSF52540">
    <property type="entry name" value="P-loop containing nucleoside triphosphate hydrolases"/>
    <property type="match status" value="1"/>
</dbReference>
<dbReference type="GO" id="GO:0003677">
    <property type="term" value="F:DNA binding"/>
    <property type="evidence" value="ECO:0007669"/>
    <property type="project" value="UniProtKB-UniRule"/>
</dbReference>
<evidence type="ECO:0000313" key="9">
    <source>
        <dbReference type="Proteomes" id="UP000518206"/>
    </source>
</evidence>
<name>A0A7W4UDQ7_9CELL</name>
<keyword evidence="3 5" id="KW-0238">DNA-binding</keyword>
<dbReference type="Pfam" id="PF03704">
    <property type="entry name" value="BTAD"/>
    <property type="match status" value="1"/>
</dbReference>
<evidence type="ECO:0000256" key="6">
    <source>
        <dbReference type="SAM" id="MobiDB-lite"/>
    </source>
</evidence>
<dbReference type="AlphaFoldDB" id="A0A7W4UDQ7"/>
<feature type="domain" description="OmpR/PhoB-type" evidence="7">
    <location>
        <begin position="795"/>
        <end position="902"/>
    </location>
</feature>
<dbReference type="Proteomes" id="UP000518206">
    <property type="component" value="Unassembled WGS sequence"/>
</dbReference>
<dbReference type="InterPro" id="IPR016032">
    <property type="entry name" value="Sig_transdc_resp-reg_C-effctor"/>
</dbReference>
<gene>
    <name evidence="8" type="ORF">FHR80_000843</name>
</gene>
<evidence type="ECO:0000256" key="3">
    <source>
        <dbReference type="ARBA" id="ARBA00023125"/>
    </source>
</evidence>
<organism evidence="8 9">
    <name type="scientific">Cellulomonas cellasea</name>
    <dbReference type="NCBI Taxonomy" id="43670"/>
    <lineage>
        <taxon>Bacteria</taxon>
        <taxon>Bacillati</taxon>
        <taxon>Actinomycetota</taxon>
        <taxon>Actinomycetes</taxon>
        <taxon>Micrococcales</taxon>
        <taxon>Cellulomonadaceae</taxon>
        <taxon>Cellulomonas</taxon>
    </lineage>
</organism>
<dbReference type="InterPro" id="IPR011990">
    <property type="entry name" value="TPR-like_helical_dom_sf"/>
</dbReference>
<dbReference type="PANTHER" id="PTHR35807">
    <property type="entry name" value="TRANSCRIPTIONAL REGULATOR REDD-RELATED"/>
    <property type="match status" value="1"/>
</dbReference>
<dbReference type="InterPro" id="IPR059106">
    <property type="entry name" value="WHD_MalT"/>
</dbReference>
<keyword evidence="2" id="KW-0805">Transcription regulation</keyword>
<dbReference type="Pfam" id="PF25873">
    <property type="entry name" value="WHD_MalT"/>
    <property type="match status" value="1"/>
</dbReference>
<evidence type="ECO:0000256" key="5">
    <source>
        <dbReference type="PROSITE-ProRule" id="PRU01091"/>
    </source>
</evidence>
<dbReference type="EMBL" id="JACHVX010000001">
    <property type="protein sequence ID" value="MBB2921949.1"/>
    <property type="molecule type" value="Genomic_DNA"/>
</dbReference>
<dbReference type="Pfam" id="PF00486">
    <property type="entry name" value="Trans_reg_C"/>
    <property type="match status" value="1"/>
</dbReference>
<dbReference type="Gene3D" id="1.25.40.10">
    <property type="entry name" value="Tetratricopeptide repeat domain"/>
    <property type="match status" value="1"/>
</dbReference>
<reference evidence="8 9" key="2">
    <citation type="submission" date="2020-08" db="EMBL/GenBank/DDBJ databases">
        <authorList>
            <person name="Partida-Martinez L."/>
            <person name="Huntemann M."/>
            <person name="Clum A."/>
            <person name="Wang J."/>
            <person name="Palaniappan K."/>
            <person name="Ritter S."/>
            <person name="Chen I.-M."/>
            <person name="Stamatis D."/>
            <person name="Reddy T."/>
            <person name="O'Malley R."/>
            <person name="Daum C."/>
            <person name="Shapiro N."/>
            <person name="Ivanova N."/>
            <person name="Kyrpides N."/>
            <person name="Woyke T."/>
        </authorList>
    </citation>
    <scope>NUCLEOTIDE SEQUENCE [LARGE SCALE GENOMIC DNA]</scope>
    <source>
        <strain evidence="8 9">RAS26</strain>
    </source>
</reference>
<feature type="DNA-binding region" description="OmpR/PhoB-type" evidence="5">
    <location>
        <begin position="795"/>
        <end position="902"/>
    </location>
</feature>
<protein>
    <submittedName>
        <fullName evidence="8">DNA-binding SARP family transcriptional activator</fullName>
    </submittedName>
</protein>
<dbReference type="GO" id="GO:0006355">
    <property type="term" value="P:regulation of DNA-templated transcription"/>
    <property type="evidence" value="ECO:0007669"/>
    <property type="project" value="InterPro"/>
</dbReference>
<proteinExistence type="inferred from homology"/>
<sequence>MTTSGHPALLRSRTWPPPAPTLHRPHLLHTLLAPDTPHLAALVTPAGWGKTTLLADATTTWTGARGWLTLDPGLRDLAALLAHLRLACATLSDAPGPWTTAEQAVAALHEPGPPGLLVLDDVHALGTGPAADAVTLLLRHQPARLRVLLASRTTPAALLTRRLRGTATQLDADDLRLRTWEVAELARTHGSPVTAREVVALTRRTGGWAAGVELFDLATRRLPASRRRDVAGEGTGLEHEYLSRHVLADAPDATREFLVTTSVLAHLTVARCTALVEAGDAREHLDAAHDLGIVSAAPDDPGRFRCTGPLRAHLLDALERRDGPARVRALHASAARLAAADGDPHDALDAACRAHDHATVHHLLALDGPALARRPGHWLDELPDVLRASDPWALLAGARRSVADGDLRAAAQAYGVALDHAATAADRAEVQRELACVLAWVPGADRLALRREPARAALVAPDRSRSGTASGDRPTVARGLAELVAGDPRRSADQLGALVDAGGTTPVVEALALLGRAAALSLTGDAAAHDARTRASTAAHLLGSAALERLAEGLELACRPRPHRRALRHLAECADAAGDDWGAAVLRLLALCAELTRRAATPEGAEDLRARFAALDAPAAGAWCTGIAAVARAQAGGRPPARAVGRHRDTGEPGLVAGEDAPQLTGVPGALVRLASTGAPTVPGATPGGLGPARLPAGGGAPGASARGWLDAVARTLEASGRRAVRRSTAGSAGVVPLTGDRRAVPRGPVPAHAWIDRAGLEPPGPVAALGRVATLDVATRPHALVPPPARPGPPAAPEAGRTRLVVRCLGGFSLDRDGRPVSLVHLRPQHQELLRALCAHAGAPVNRDRLLEWFWPGRDPERAQHSLQVAVSELRKLLEPATPGARGSVICRDAGGYGLQLGPDDEHDARTFERLLHDARIAADGAAGTALYQAAVDAYPADLLPDDGVSEWVVHERERLRTAAVSACRVLADRYARAGDHAAAIQVCRRGLAVDAYQDGLWQRLALSLDEAGEPAAAAAARRAYAGILRELDVLVGPGPARSGAAPRTAEDAARTAPVRAVRAAGPLVGSVPRRSPS</sequence>
<keyword evidence="4" id="KW-0804">Transcription</keyword>
<feature type="region of interest" description="Disordered" evidence="6">
    <location>
        <begin position="1041"/>
        <end position="1060"/>
    </location>
</feature>
<dbReference type="InterPro" id="IPR027417">
    <property type="entry name" value="P-loop_NTPase"/>
</dbReference>
<dbReference type="Gene3D" id="1.10.10.10">
    <property type="entry name" value="Winged helix-like DNA-binding domain superfamily/Winged helix DNA-binding domain"/>
    <property type="match status" value="1"/>
</dbReference>
<dbReference type="PROSITE" id="PS51755">
    <property type="entry name" value="OMPR_PHOB"/>
    <property type="match status" value="1"/>
</dbReference>
<reference evidence="8 9" key="1">
    <citation type="submission" date="2020-08" db="EMBL/GenBank/DDBJ databases">
        <title>The Agave Microbiome: Exploring the role of microbial communities in plant adaptations to desert environments.</title>
        <authorList>
            <person name="Partida-Martinez L.P."/>
        </authorList>
    </citation>
    <scope>NUCLEOTIDE SEQUENCE [LARGE SCALE GENOMIC DNA]</scope>
    <source>
        <strain evidence="8 9">RAS26</strain>
    </source>
</reference>
<accession>A0A7W4UDQ7</accession>
<dbReference type="InterPro" id="IPR005158">
    <property type="entry name" value="BTAD"/>
</dbReference>
<dbReference type="InterPro" id="IPR001867">
    <property type="entry name" value="OmpR/PhoB-type_DNA-bd"/>
</dbReference>
<evidence type="ECO:0000256" key="2">
    <source>
        <dbReference type="ARBA" id="ARBA00023015"/>
    </source>
</evidence>
<dbReference type="SMART" id="SM01043">
    <property type="entry name" value="BTAD"/>
    <property type="match status" value="1"/>
</dbReference>
<comment type="similarity">
    <text evidence="1">Belongs to the AfsR/DnrI/RedD regulatory family.</text>
</comment>
<dbReference type="SUPFAM" id="SSF46894">
    <property type="entry name" value="C-terminal effector domain of the bipartite response regulators"/>
    <property type="match status" value="1"/>
</dbReference>
<dbReference type="RefSeq" id="WP_183294872.1">
    <property type="nucleotide sequence ID" value="NZ_JACHVX010000001.1"/>
</dbReference>
<dbReference type="InterPro" id="IPR051677">
    <property type="entry name" value="AfsR-DnrI-RedD_regulator"/>
</dbReference>
<evidence type="ECO:0000259" key="7">
    <source>
        <dbReference type="PROSITE" id="PS51755"/>
    </source>
</evidence>
<comment type="caution">
    <text evidence="8">The sequence shown here is derived from an EMBL/GenBank/DDBJ whole genome shotgun (WGS) entry which is preliminary data.</text>
</comment>
<dbReference type="PANTHER" id="PTHR35807:SF1">
    <property type="entry name" value="TRANSCRIPTIONAL REGULATOR REDD"/>
    <property type="match status" value="1"/>
</dbReference>
<dbReference type="SMART" id="SM00862">
    <property type="entry name" value="Trans_reg_C"/>
    <property type="match status" value="1"/>
</dbReference>
<evidence type="ECO:0000256" key="1">
    <source>
        <dbReference type="ARBA" id="ARBA00005820"/>
    </source>
</evidence>
<evidence type="ECO:0000256" key="4">
    <source>
        <dbReference type="ARBA" id="ARBA00023163"/>
    </source>
</evidence>
<dbReference type="InterPro" id="IPR036388">
    <property type="entry name" value="WH-like_DNA-bd_sf"/>
</dbReference>
<evidence type="ECO:0000313" key="8">
    <source>
        <dbReference type="EMBL" id="MBB2921949.1"/>
    </source>
</evidence>
<dbReference type="SUPFAM" id="SSF48452">
    <property type="entry name" value="TPR-like"/>
    <property type="match status" value="1"/>
</dbReference>
<dbReference type="GO" id="GO:0000160">
    <property type="term" value="P:phosphorelay signal transduction system"/>
    <property type="evidence" value="ECO:0007669"/>
    <property type="project" value="InterPro"/>
</dbReference>